<keyword evidence="1" id="KW-1188">Viral release from host cell</keyword>
<organism evidence="4">
    <name type="scientific">Siphoviridae sp. ctWuM9</name>
    <dbReference type="NCBI Taxonomy" id="2826364"/>
    <lineage>
        <taxon>Viruses</taxon>
        <taxon>Duplodnaviria</taxon>
        <taxon>Heunggongvirae</taxon>
        <taxon>Uroviricota</taxon>
        <taxon>Caudoviricetes</taxon>
    </lineage>
</organism>
<evidence type="ECO:0000256" key="1">
    <source>
        <dbReference type="ARBA" id="ARBA00022465"/>
    </source>
</evidence>
<accession>A0A8S5MEP2</accession>
<feature type="transmembrane region" description="Helical" evidence="2">
    <location>
        <begin position="981"/>
        <end position="1005"/>
    </location>
</feature>
<feature type="transmembrane region" description="Helical" evidence="2">
    <location>
        <begin position="733"/>
        <end position="753"/>
    </location>
</feature>
<evidence type="ECO:0000313" key="4">
    <source>
        <dbReference type="EMBL" id="DAD80781.1"/>
    </source>
</evidence>
<feature type="transmembrane region" description="Helical" evidence="2">
    <location>
        <begin position="709"/>
        <end position="727"/>
    </location>
</feature>
<reference evidence="4" key="1">
    <citation type="journal article" date="2021" name="Proc. Natl. Acad. Sci. U.S.A.">
        <title>A Catalog of Tens of Thousands of Viruses from Human Metagenomes Reveals Hidden Associations with Chronic Diseases.</title>
        <authorList>
            <person name="Tisza M.J."/>
            <person name="Buck C.B."/>
        </authorList>
    </citation>
    <scope>NUCLEOTIDE SEQUENCE</scope>
    <source>
        <strain evidence="4">CtWuM9</strain>
    </source>
</reference>
<proteinExistence type="predicted"/>
<evidence type="ECO:0000259" key="3">
    <source>
        <dbReference type="Pfam" id="PF20155"/>
    </source>
</evidence>
<feature type="domain" description="Tape measure protein N-terminal" evidence="3">
    <location>
        <begin position="131"/>
        <end position="225"/>
    </location>
</feature>
<feature type="transmembrane region" description="Helical" evidence="2">
    <location>
        <begin position="1142"/>
        <end position="1162"/>
    </location>
</feature>
<evidence type="ECO:0000256" key="2">
    <source>
        <dbReference type="SAM" id="Phobius"/>
    </source>
</evidence>
<feature type="transmembrane region" description="Helical" evidence="2">
    <location>
        <begin position="955"/>
        <end position="975"/>
    </location>
</feature>
<feature type="transmembrane region" description="Helical" evidence="2">
    <location>
        <begin position="1046"/>
        <end position="1069"/>
    </location>
</feature>
<feature type="transmembrane region" description="Helical" evidence="2">
    <location>
        <begin position="891"/>
        <end position="915"/>
    </location>
</feature>
<dbReference type="InterPro" id="IPR013491">
    <property type="entry name" value="Tape_meas_N"/>
</dbReference>
<dbReference type="GO" id="GO:0098003">
    <property type="term" value="P:viral tail assembly"/>
    <property type="evidence" value="ECO:0007669"/>
    <property type="project" value="UniProtKB-KW"/>
</dbReference>
<feature type="transmembrane region" description="Helical" evidence="2">
    <location>
        <begin position="1168"/>
        <end position="1187"/>
    </location>
</feature>
<keyword evidence="2" id="KW-0812">Transmembrane</keyword>
<sequence length="1978" mass="207777">MAETVDNKVVRVQFDNQQFERGVRQTTLSLQNLKQSLKMEDSSKSIEKVTSALKNINLDGLNSALDSIKNRFSVTGMVALNILSSIASRAVFAGQQLVSSFTMTPLIDGLREYELQLQSLQTIYANVSPKGYSLDDVNASLDELNTYADKTIYKFGEMTRNIGTFTAAGVDLKEATKAIQGLSNLSAMTGATAEQSARGLYQVSQALSTGFFRQIDWMSMDNANMSNAQFKDMLIQIADKRNNNAATNAIKSKGSFRDSLEKQWLTKDVFLEASNILGEVVDSEEAYQNLMKKIIDSGYTEAQAKQFANMAKMAYESATKIKSFTQLVDTLKESLGTGWADIWRTVIGDLSEAKELWTGVYEKINPFIDASSKARLELAKTWKEMGGRTEVINGISNFFDNFVSIAKAVHQAWVDVFPPITAETLYNLSVRFRELSENLKPTEETLSRIGRIAKGLFSILDMGRKTIVGVAKAFAALFHIDLGAPLELLAKIGDFFTDLNSKYSTLTFDVIAEKIKDWKNSIKDGIDSLVNGIKDLFGKIRDKIEDAAGFKPESILDAITAVFVTVIKALPGLITNFRGTIMNIFGLLGDLKDWIKDHISLDEVMSGISTAGLVVMAKSLVGVAKTIKEFFDNLPFVGTGGKGKGGDSGSGGGPGDIIGNISNLLNGLTESVKNMTSTIKISQLIIISTSVLMIAKAIDMLAKIDQDKLMGSFATVTAILAVLGKVMSVMSKFAHEFTLGNSLSVSMVVIAFTHSVNTISKAIKRLSDIDQSKMMGSATTLAILMGVMVKVMKGLAEVKGLDAAKVSLALIAMSHAINIISKTVKTFSALDAKDLTKGVIGVTAMLTALGLAMRIIDETKISVGTSVALLAMAAAVKVLQNSVISFSEMEPAKLVQGILGITGALGVLVLALRAMPTAKVSVFNSLSMLILAFTSDIVANAIVKLSQIDWQAGTNGLAMLAIMLTEMVLVTKAMSGLGSGFLGNMGAVIAITALSFDLLVIADAIKKVSEINVDSALPALGVLAGAMLILGGIVTAMGYLNPGGAILAGIALTITTNALIPLAQAFTTLSGISSDGVENALRALSTSLVVLAGITTFLGMLPMGAGLLGSIALSFISLSLIPISIAFQTLSKIADKDLDKGIKTIISTIGVLAGISSFIGLLAPLPMFGAITLTILSGTLIPMSAAFKEISSISPDDMLTGISNMLVAVGSLAAISVPLAIVAPLLGISGAALAVISGPLVGISRALADFADVGKRGEQGAENIRKSLEAIAVGSLLNTLSGFGADALAKIAPVIGDLADGVSKWSKVKINSSLEDGLKALGNGLSYLSFDDWGADVVNKVHENIGSLADSVAKWSDVELNPSLEASLSALGRGLDGLNFDMLGAASVAISADSIGTLAGSIAKWNGVEIPDTLGVGLSVLAEGLNSFGLLDIFSSMSVENITGPLSELPDAIKKWTALDLNKDALDNISTGMAKISDGIRNFALTDFFSTGAAEATGNALNVLAEGVKQFRVVVVPKDIQNDLRRLAEGVGEFWNKGWGADTLSSLGPTLTDLAAGIRSWSGLQVPDNIQYQLTLIANGLAQFDELGGATADNIKQLSSATGEFAWALSTMSGVDGASVASSISDLVNGLAEDPEKMTAISTAFSEQLTAMTTAITEKSSEISAAMDSMIQQVTESIQNGSGSFTEAGNGIGSAIADGISAGVAAKNGDISAAMSSAMTEASSTVSSESSKVYESVYNTGSEIIGQLASGIASNNTAATEAVSGIMSSIVSELNSHGQEIYDAGWYLADGLANGIRANQNKVVNAADAIAKAAMEASKARLQIKSPSRVMHEQGMYVSLGLANGMLAFKDKVIAASSDVASDAVSSMESNLSALNGKSYKPNISPVITGKMDGLFGSLRLGTSMRLNAEVNAMSKDGSMIVNSINNLRSDMDKYTTALMEADTSININQTNLSPKALDPSDVYRNTKNAMSIARHRG</sequence>
<feature type="transmembrane region" description="Helical" evidence="2">
    <location>
        <begin position="1227"/>
        <end position="1248"/>
    </location>
</feature>
<keyword evidence="2" id="KW-0472">Membrane</keyword>
<protein>
    <submittedName>
        <fullName evidence="4">Tail tape measure</fullName>
    </submittedName>
</protein>
<feature type="transmembrane region" description="Helical" evidence="2">
    <location>
        <begin position="861"/>
        <end position="879"/>
    </location>
</feature>
<keyword evidence="1" id="KW-1245">Viral tail assembly</keyword>
<dbReference type="EMBL" id="BK014888">
    <property type="protein sequence ID" value="DAD80781.1"/>
    <property type="molecule type" value="Genomic_DNA"/>
</dbReference>
<feature type="transmembrane region" description="Helical" evidence="2">
    <location>
        <begin position="921"/>
        <end position="943"/>
    </location>
</feature>
<feature type="transmembrane region" description="Helical" evidence="2">
    <location>
        <begin position="1017"/>
        <end position="1040"/>
    </location>
</feature>
<feature type="transmembrane region" description="Helical" evidence="2">
    <location>
        <begin position="1107"/>
        <end position="1130"/>
    </location>
</feature>
<feature type="transmembrane region" description="Helical" evidence="2">
    <location>
        <begin position="1199"/>
        <end position="1221"/>
    </location>
</feature>
<dbReference type="Pfam" id="PF20155">
    <property type="entry name" value="TMP_3"/>
    <property type="match status" value="1"/>
</dbReference>
<keyword evidence="2" id="KW-1133">Transmembrane helix</keyword>
<feature type="transmembrane region" description="Helical" evidence="2">
    <location>
        <begin position="774"/>
        <end position="792"/>
    </location>
</feature>
<name>A0A8S5MEP2_9CAUD</name>
<feature type="transmembrane region" description="Helical" evidence="2">
    <location>
        <begin position="1081"/>
        <end position="1101"/>
    </location>
</feature>